<reference evidence="2" key="1">
    <citation type="journal article" date="2019" name="Int. J. Syst. Evol. Microbiol.">
        <title>The Global Catalogue of Microorganisms (GCM) 10K type strain sequencing project: providing services to taxonomists for standard genome sequencing and annotation.</title>
        <authorList>
            <consortium name="The Broad Institute Genomics Platform"/>
            <consortium name="The Broad Institute Genome Sequencing Center for Infectious Disease"/>
            <person name="Wu L."/>
            <person name="Ma J."/>
        </authorList>
    </citation>
    <scope>NUCLEOTIDE SEQUENCE [LARGE SCALE GENOMIC DNA]</scope>
    <source>
        <strain evidence="2">JCM 17983</strain>
    </source>
</reference>
<protein>
    <submittedName>
        <fullName evidence="1">Phosphotransferase</fullName>
    </submittedName>
</protein>
<evidence type="ECO:0000313" key="2">
    <source>
        <dbReference type="Proteomes" id="UP001500457"/>
    </source>
</evidence>
<dbReference type="InterPro" id="IPR011009">
    <property type="entry name" value="Kinase-like_dom_sf"/>
</dbReference>
<proteinExistence type="predicted"/>
<organism evidence="1 2">
    <name type="scientific">Actinomycetospora straminea</name>
    <dbReference type="NCBI Taxonomy" id="663607"/>
    <lineage>
        <taxon>Bacteria</taxon>
        <taxon>Bacillati</taxon>
        <taxon>Actinomycetota</taxon>
        <taxon>Actinomycetes</taxon>
        <taxon>Pseudonocardiales</taxon>
        <taxon>Pseudonocardiaceae</taxon>
        <taxon>Actinomycetospora</taxon>
    </lineage>
</organism>
<evidence type="ECO:0000313" key="1">
    <source>
        <dbReference type="EMBL" id="GAA4885229.1"/>
    </source>
</evidence>
<dbReference type="Proteomes" id="UP001500457">
    <property type="component" value="Unassembled WGS sequence"/>
</dbReference>
<keyword evidence="2" id="KW-1185">Reference proteome</keyword>
<dbReference type="SUPFAM" id="SSF56112">
    <property type="entry name" value="Protein kinase-like (PK-like)"/>
    <property type="match status" value="1"/>
</dbReference>
<comment type="caution">
    <text evidence="1">The sequence shown here is derived from an EMBL/GenBank/DDBJ whole genome shotgun (WGS) entry which is preliminary data.</text>
</comment>
<name>A0ABP9ESR2_9PSEU</name>
<sequence>MGSVGTVQERGTPGWRDEVLAWIADVTGLRPVGEVTQRHRAWSTVLRVPTADGPVWLKEPVTGMAAEVGLHALLARVAPDAVATPLAVDVERHRLLLPDTGPSVRDDGSDPSAALTAALPRYADLQRRLAPHLAAMAALGVPDATPPALPARYAEAVATIGGPDRTAEVRAWADELAGTVPSSLDHQDLHAGNVLADGRFADWGDAVLAHPFASLLVALGSLRRRLQVTTDDVAVTRPRDAYLEVFTDVAPRDRLVHLSRVACRAAVVARALTWTRGASADPRFVDAPRETLAALGDPDWLAGT</sequence>
<dbReference type="EMBL" id="BAABHQ010000012">
    <property type="protein sequence ID" value="GAA4885229.1"/>
    <property type="molecule type" value="Genomic_DNA"/>
</dbReference>
<gene>
    <name evidence="1" type="ORF">GCM10023203_41960</name>
</gene>
<accession>A0ABP9ESR2</accession>